<evidence type="ECO:0000256" key="1">
    <source>
        <dbReference type="SAM" id="MobiDB-lite"/>
    </source>
</evidence>
<reference evidence="2" key="2">
    <citation type="submission" date="2021-08" db="EMBL/GenBank/DDBJ databases">
        <authorList>
            <person name="Eriksson T."/>
        </authorList>
    </citation>
    <scope>NUCLEOTIDE SEQUENCE</scope>
    <source>
        <strain evidence="2">Stoneville</strain>
        <tissue evidence="2">Whole head</tissue>
    </source>
</reference>
<organism evidence="2 3">
    <name type="scientific">Tenebrio molitor</name>
    <name type="common">Yellow mealworm beetle</name>
    <dbReference type="NCBI Taxonomy" id="7067"/>
    <lineage>
        <taxon>Eukaryota</taxon>
        <taxon>Metazoa</taxon>
        <taxon>Ecdysozoa</taxon>
        <taxon>Arthropoda</taxon>
        <taxon>Hexapoda</taxon>
        <taxon>Insecta</taxon>
        <taxon>Pterygota</taxon>
        <taxon>Neoptera</taxon>
        <taxon>Endopterygota</taxon>
        <taxon>Coleoptera</taxon>
        <taxon>Polyphaga</taxon>
        <taxon>Cucujiformia</taxon>
        <taxon>Tenebrionidae</taxon>
        <taxon>Tenebrio</taxon>
    </lineage>
</organism>
<feature type="compositionally biased region" description="Polar residues" evidence="1">
    <location>
        <begin position="54"/>
        <end position="65"/>
    </location>
</feature>
<comment type="caution">
    <text evidence="2">The sequence shown here is derived from an EMBL/GenBank/DDBJ whole genome shotgun (WGS) entry which is preliminary data.</text>
</comment>
<sequence>MRYSLTNLKRHSTKYGERIMVELDNLKKLFLPERYNSFSDQQLVEMGGGKLIPTFSSPHHVTTPPNAQPRFKSPPQVPPFSPQKQRPHPPDAPTTPKHHPFHTKNTNNTPSNAPTNNQLRHGNAHNAIGPPLMMDTPTIPTTRVPTTLSVPKVSQKGLTVEWWKEEPHSSDTAGFESQAGWASHRCLCLYSCCGVQKNEKGEERVSIIVDIGQTEIHIGWRRFTHNIHKKLMFGVASLVAIL</sequence>
<evidence type="ECO:0000313" key="2">
    <source>
        <dbReference type="EMBL" id="KAH0815709.1"/>
    </source>
</evidence>
<keyword evidence="3" id="KW-1185">Reference proteome</keyword>
<name>A0A8J6LBF7_TENMO</name>
<feature type="compositionally biased region" description="Low complexity" evidence="1">
    <location>
        <begin position="103"/>
        <end position="117"/>
    </location>
</feature>
<gene>
    <name evidence="2" type="ORF">GEV33_007082</name>
</gene>
<reference evidence="2" key="1">
    <citation type="journal article" date="2020" name="J Insects Food Feed">
        <title>The yellow mealworm (Tenebrio molitor) genome: a resource for the emerging insects as food and feed industry.</title>
        <authorList>
            <person name="Eriksson T."/>
            <person name="Andere A."/>
            <person name="Kelstrup H."/>
            <person name="Emery V."/>
            <person name="Picard C."/>
        </authorList>
    </citation>
    <scope>NUCLEOTIDE SEQUENCE</scope>
    <source>
        <strain evidence="2">Stoneville</strain>
        <tissue evidence="2">Whole head</tissue>
    </source>
</reference>
<evidence type="ECO:0000313" key="3">
    <source>
        <dbReference type="Proteomes" id="UP000719412"/>
    </source>
</evidence>
<protein>
    <submittedName>
        <fullName evidence="2">Uncharacterized protein</fullName>
    </submittedName>
</protein>
<dbReference type="AlphaFoldDB" id="A0A8J6LBF7"/>
<feature type="region of interest" description="Disordered" evidence="1">
    <location>
        <begin position="49"/>
        <end position="130"/>
    </location>
</feature>
<proteinExistence type="predicted"/>
<accession>A0A8J6LBF7</accession>
<dbReference type="EMBL" id="JABDTM020022725">
    <property type="protein sequence ID" value="KAH0815709.1"/>
    <property type="molecule type" value="Genomic_DNA"/>
</dbReference>
<dbReference type="Proteomes" id="UP000719412">
    <property type="component" value="Unassembled WGS sequence"/>
</dbReference>